<reference evidence="2" key="1">
    <citation type="submission" date="2017-09" db="EMBL/GenBank/DDBJ databases">
        <title>Depth-based differentiation of microbial function through sediment-hosted aquifers and enrichment of novel symbionts in the deep terrestrial subsurface.</title>
        <authorList>
            <person name="Probst A.J."/>
            <person name="Ladd B."/>
            <person name="Jarett J.K."/>
            <person name="Geller-Mcgrath D.E."/>
            <person name="Sieber C.M.K."/>
            <person name="Emerson J.B."/>
            <person name="Anantharaman K."/>
            <person name="Thomas B.C."/>
            <person name="Malmstrom R."/>
            <person name="Stieglmeier M."/>
            <person name="Klingl A."/>
            <person name="Woyke T."/>
            <person name="Ryan C.M."/>
            <person name="Banfield J.F."/>
        </authorList>
    </citation>
    <scope>NUCLEOTIDE SEQUENCE [LARGE SCALE GENOMIC DNA]</scope>
</reference>
<proteinExistence type="predicted"/>
<dbReference type="Proteomes" id="UP000228730">
    <property type="component" value="Unassembled WGS sequence"/>
</dbReference>
<accession>A0A2M7Q781</accession>
<name>A0A2M7Q781_9BACT</name>
<evidence type="ECO:0000313" key="2">
    <source>
        <dbReference type="Proteomes" id="UP000228730"/>
    </source>
</evidence>
<dbReference type="InterPro" id="IPR013320">
    <property type="entry name" value="ConA-like_dom_sf"/>
</dbReference>
<comment type="caution">
    <text evidence="1">The sequence shown here is derived from an EMBL/GenBank/DDBJ whole genome shotgun (WGS) entry which is preliminary data.</text>
</comment>
<dbReference type="EMBL" id="PFKY01000002">
    <property type="protein sequence ID" value="PIY59223.1"/>
    <property type="molecule type" value="Genomic_DNA"/>
</dbReference>
<dbReference type="SUPFAM" id="SSF49899">
    <property type="entry name" value="Concanavalin A-like lectins/glucanases"/>
    <property type="match status" value="1"/>
</dbReference>
<evidence type="ECO:0008006" key="3">
    <source>
        <dbReference type="Google" id="ProtNLM"/>
    </source>
</evidence>
<sequence length="98" mass="10676">MLTKNLILRWIDIGKDFGTGWHHVVMVIDASGVPSLYFDDSFVGSYAGTGPISPSNVTRIGGYPEVITRCVDALIDEVRIYNRALSAAEIAAIYNATK</sequence>
<protein>
    <recommendedName>
        <fullName evidence="3">LamG-like jellyroll fold domain-containing protein</fullName>
    </recommendedName>
</protein>
<evidence type="ECO:0000313" key="1">
    <source>
        <dbReference type="EMBL" id="PIY59223.1"/>
    </source>
</evidence>
<dbReference type="AlphaFoldDB" id="A0A2M7Q781"/>
<dbReference type="Gene3D" id="2.60.120.200">
    <property type="match status" value="1"/>
</dbReference>
<gene>
    <name evidence="1" type="ORF">COY97_00020</name>
</gene>
<dbReference type="Pfam" id="PF13385">
    <property type="entry name" value="Laminin_G_3"/>
    <property type="match status" value="1"/>
</dbReference>
<organism evidence="1 2">
    <name type="scientific">Candidatus Wolfebacteria bacterium CG_4_10_14_0_8_um_filter_39_64</name>
    <dbReference type="NCBI Taxonomy" id="1975063"/>
    <lineage>
        <taxon>Bacteria</taxon>
        <taxon>Candidatus Wolfeibacteriota</taxon>
    </lineage>
</organism>